<dbReference type="Gene3D" id="3.40.710.10">
    <property type="entry name" value="DD-peptidase/beta-lactamase superfamily"/>
    <property type="match status" value="2"/>
</dbReference>
<dbReference type="SUPFAM" id="SSF56601">
    <property type="entry name" value="beta-lactamase/transpeptidase-like"/>
    <property type="match status" value="1"/>
</dbReference>
<dbReference type="Proteomes" id="UP000051861">
    <property type="component" value="Unassembled WGS sequence"/>
</dbReference>
<dbReference type="EMBL" id="LIZX01000235">
    <property type="protein sequence ID" value="KPJ63462.1"/>
    <property type="molecule type" value="Genomic_DNA"/>
</dbReference>
<accession>A0A0S7XM58</accession>
<feature type="domain" description="Beta-lactamase-related" evidence="1">
    <location>
        <begin position="71"/>
        <end position="293"/>
    </location>
</feature>
<evidence type="ECO:0000313" key="3">
    <source>
        <dbReference type="Proteomes" id="UP000051861"/>
    </source>
</evidence>
<dbReference type="AlphaFoldDB" id="A0A0S7XM58"/>
<sequence>MFISCSKNPTSPAKDDNELEYVTPEKVGYSSEKLDEARQFAEQSGYAAIMALYDGKVFFSWGEITKNYWCHSIRKPFLSALYGIHVEQGNIKLDATLEELNIDDIPRSLTHDEKQATVRDLLKSRSGVYHEAAAEDPIMIETRPERGSHAPGTFYYYNNWDFNFEEFNAKIADPVGMQDFSVENCHYQYELEKSMHPAYKFRMSARDMARFGVIYQKNGMWKDLRIIPSEWITESTTAYSIVDSASGVAYGYMWNVFPEGSSVADMVGYPGYYHTGIGVHALVIVPELKLVVVERFDTDGDWVDPGDVGMELGMMIINARISD</sequence>
<organism evidence="2 3">
    <name type="scientific">candidate division WOR-1 bacterium DG_54_3</name>
    <dbReference type="NCBI Taxonomy" id="1703775"/>
    <lineage>
        <taxon>Bacteria</taxon>
        <taxon>Bacillati</taxon>
        <taxon>Saganbacteria</taxon>
    </lineage>
</organism>
<evidence type="ECO:0000313" key="2">
    <source>
        <dbReference type="EMBL" id="KPJ63462.1"/>
    </source>
</evidence>
<name>A0A0S7XM58_UNCSA</name>
<dbReference type="Pfam" id="PF00144">
    <property type="entry name" value="Beta-lactamase"/>
    <property type="match status" value="1"/>
</dbReference>
<dbReference type="PANTHER" id="PTHR43283:SF7">
    <property type="entry name" value="BETA-LACTAMASE-RELATED DOMAIN-CONTAINING PROTEIN"/>
    <property type="match status" value="1"/>
</dbReference>
<proteinExistence type="predicted"/>
<comment type="caution">
    <text evidence="2">The sequence shown here is derived from an EMBL/GenBank/DDBJ whole genome shotgun (WGS) entry which is preliminary data.</text>
</comment>
<dbReference type="PANTHER" id="PTHR43283">
    <property type="entry name" value="BETA-LACTAMASE-RELATED"/>
    <property type="match status" value="1"/>
</dbReference>
<dbReference type="InterPro" id="IPR001466">
    <property type="entry name" value="Beta-lactam-related"/>
</dbReference>
<gene>
    <name evidence="2" type="ORF">AMJ44_14445</name>
</gene>
<reference evidence="2 3" key="1">
    <citation type="journal article" date="2015" name="Microbiome">
        <title>Genomic resolution of linkages in carbon, nitrogen, and sulfur cycling among widespread estuary sediment bacteria.</title>
        <authorList>
            <person name="Baker B.J."/>
            <person name="Lazar C.S."/>
            <person name="Teske A.P."/>
            <person name="Dick G.J."/>
        </authorList>
    </citation>
    <scope>NUCLEOTIDE SEQUENCE [LARGE SCALE GENOMIC DNA]</scope>
    <source>
        <strain evidence="2">DG_54_3</strain>
    </source>
</reference>
<evidence type="ECO:0000259" key="1">
    <source>
        <dbReference type="Pfam" id="PF00144"/>
    </source>
</evidence>
<dbReference type="InterPro" id="IPR012338">
    <property type="entry name" value="Beta-lactam/transpept-like"/>
</dbReference>
<dbReference type="InterPro" id="IPR050789">
    <property type="entry name" value="Diverse_Enzym_Activities"/>
</dbReference>
<dbReference type="PATRIC" id="fig|1703775.3.peg.2336"/>
<protein>
    <recommendedName>
        <fullName evidence="1">Beta-lactamase-related domain-containing protein</fullName>
    </recommendedName>
</protein>